<reference evidence="9" key="1">
    <citation type="journal article" date="2023" name="Mol. Phylogenet. Evol.">
        <title>Genome-scale phylogeny and comparative genomics of the fungal order Sordariales.</title>
        <authorList>
            <person name="Hensen N."/>
            <person name="Bonometti L."/>
            <person name="Westerberg I."/>
            <person name="Brannstrom I.O."/>
            <person name="Guillou S."/>
            <person name="Cros-Aarteil S."/>
            <person name="Calhoun S."/>
            <person name="Haridas S."/>
            <person name="Kuo A."/>
            <person name="Mondo S."/>
            <person name="Pangilinan J."/>
            <person name="Riley R."/>
            <person name="LaButti K."/>
            <person name="Andreopoulos B."/>
            <person name="Lipzen A."/>
            <person name="Chen C."/>
            <person name="Yan M."/>
            <person name="Daum C."/>
            <person name="Ng V."/>
            <person name="Clum A."/>
            <person name="Steindorff A."/>
            <person name="Ohm R.A."/>
            <person name="Martin F."/>
            <person name="Silar P."/>
            <person name="Natvig D.O."/>
            <person name="Lalanne C."/>
            <person name="Gautier V."/>
            <person name="Ament-Velasquez S.L."/>
            <person name="Kruys A."/>
            <person name="Hutchinson M.I."/>
            <person name="Powell A.J."/>
            <person name="Barry K."/>
            <person name="Miller A.N."/>
            <person name="Grigoriev I.V."/>
            <person name="Debuchy R."/>
            <person name="Gladieux P."/>
            <person name="Hiltunen Thoren M."/>
            <person name="Johannesson H."/>
        </authorList>
    </citation>
    <scope>NUCLEOTIDE SEQUENCE [LARGE SCALE GENOMIC DNA]</scope>
    <source>
        <strain evidence="9">CBS 340.73</strain>
    </source>
</reference>
<keyword evidence="9" id="KW-1185">Reference proteome</keyword>
<dbReference type="GO" id="GO:0004656">
    <property type="term" value="F:procollagen-proline 4-dioxygenase activity"/>
    <property type="evidence" value="ECO:0007669"/>
    <property type="project" value="TreeGrafter"/>
</dbReference>
<dbReference type="InterPro" id="IPR006620">
    <property type="entry name" value="Pro_4_hyd_alph"/>
</dbReference>
<name>A0AAN6S3P3_9PEZI</name>
<dbReference type="Proteomes" id="UP001303473">
    <property type="component" value="Unassembled WGS sequence"/>
</dbReference>
<evidence type="ECO:0000256" key="2">
    <source>
        <dbReference type="ARBA" id="ARBA00022723"/>
    </source>
</evidence>
<dbReference type="GO" id="GO:0005783">
    <property type="term" value="C:endoplasmic reticulum"/>
    <property type="evidence" value="ECO:0007669"/>
    <property type="project" value="TreeGrafter"/>
</dbReference>
<dbReference type="Gene3D" id="2.60.120.620">
    <property type="entry name" value="q2cbj1_9rhob like domain"/>
    <property type="match status" value="1"/>
</dbReference>
<evidence type="ECO:0000256" key="4">
    <source>
        <dbReference type="ARBA" id="ARBA00023002"/>
    </source>
</evidence>
<feature type="region of interest" description="Disordered" evidence="6">
    <location>
        <begin position="36"/>
        <end position="56"/>
    </location>
</feature>
<feature type="domain" description="Prolyl 4-hydroxylase alpha subunit" evidence="7">
    <location>
        <begin position="67"/>
        <end position="299"/>
    </location>
</feature>
<keyword evidence="2" id="KW-0479">Metal-binding</keyword>
<comment type="caution">
    <text evidence="8">The sequence shown here is derived from an EMBL/GenBank/DDBJ whole genome shotgun (WGS) entry which is preliminary data.</text>
</comment>
<feature type="compositionally biased region" description="Polar residues" evidence="6">
    <location>
        <begin position="108"/>
        <end position="121"/>
    </location>
</feature>
<dbReference type="PANTHER" id="PTHR10869:SF242">
    <property type="entry name" value="PROLYL 4-HYDROXYLASE ALPHA SUBUNIT DOMAIN-CONTAINING PROTEIN"/>
    <property type="match status" value="1"/>
</dbReference>
<keyword evidence="5" id="KW-0408">Iron</keyword>
<evidence type="ECO:0000256" key="6">
    <source>
        <dbReference type="SAM" id="MobiDB-lite"/>
    </source>
</evidence>
<dbReference type="AlphaFoldDB" id="A0AAN6S3P3"/>
<keyword evidence="3" id="KW-0223">Dioxygenase</keyword>
<dbReference type="PANTHER" id="PTHR10869">
    <property type="entry name" value="PROLYL 4-HYDROXYLASE ALPHA SUBUNIT"/>
    <property type="match status" value="1"/>
</dbReference>
<dbReference type="GO" id="GO:0005506">
    <property type="term" value="F:iron ion binding"/>
    <property type="evidence" value="ECO:0007669"/>
    <property type="project" value="InterPro"/>
</dbReference>
<protein>
    <recommendedName>
        <fullName evidence="7">Prolyl 4-hydroxylase alpha subunit domain-containing protein</fullName>
    </recommendedName>
</protein>
<gene>
    <name evidence="8" type="ORF">QBC46DRAFT_438249</name>
</gene>
<evidence type="ECO:0000313" key="9">
    <source>
        <dbReference type="Proteomes" id="UP001303473"/>
    </source>
</evidence>
<accession>A0AAN6S3P3</accession>
<dbReference type="GO" id="GO:0031418">
    <property type="term" value="F:L-ascorbic acid binding"/>
    <property type="evidence" value="ECO:0007669"/>
    <property type="project" value="InterPro"/>
</dbReference>
<dbReference type="SMART" id="SM00702">
    <property type="entry name" value="P4Hc"/>
    <property type="match status" value="1"/>
</dbReference>
<evidence type="ECO:0000259" key="7">
    <source>
        <dbReference type="SMART" id="SM00702"/>
    </source>
</evidence>
<keyword evidence="4" id="KW-0560">Oxidoreductase</keyword>
<sequence length="306" mass="34057">MAGLLLSLGWFQLRLLLAVIILLSAYFGPPLLFDSPPPPPPSSPPGSSSSGGCPPHEYTTTLISLDPLVIYIQNFVSAEESAEIIRIGTPLLRESPVTGYGADVGGSQARTSWSAPLPNSHSHSDQDTDTDTDTGRAVECVLSRAEHFLGTLLSPGRDEIGQAQLVRYTDGQKFDLHHDWFRQPRLLESDRESGRRRLYNRVATLFVTLQADFNFTRGIISGETWFPHVRPITPQQHHHQQHRRLWREHEHGGLAFRAIPGNALFWVNLFPNGTGDHRTLHAGLPVRNGTKTAMNIWPRVFFGPDA</sequence>
<organism evidence="8 9">
    <name type="scientific">Diplogelasinospora grovesii</name>
    <dbReference type="NCBI Taxonomy" id="303347"/>
    <lineage>
        <taxon>Eukaryota</taxon>
        <taxon>Fungi</taxon>
        <taxon>Dikarya</taxon>
        <taxon>Ascomycota</taxon>
        <taxon>Pezizomycotina</taxon>
        <taxon>Sordariomycetes</taxon>
        <taxon>Sordariomycetidae</taxon>
        <taxon>Sordariales</taxon>
        <taxon>Diplogelasinosporaceae</taxon>
        <taxon>Diplogelasinospora</taxon>
    </lineage>
</organism>
<proteinExistence type="predicted"/>
<dbReference type="InterPro" id="IPR045054">
    <property type="entry name" value="P4HA-like"/>
</dbReference>
<dbReference type="EMBL" id="MU853814">
    <property type="protein sequence ID" value="KAK3939290.1"/>
    <property type="molecule type" value="Genomic_DNA"/>
</dbReference>
<feature type="compositionally biased region" description="Low complexity" evidence="6">
    <location>
        <begin position="45"/>
        <end position="55"/>
    </location>
</feature>
<feature type="region of interest" description="Disordered" evidence="6">
    <location>
        <begin position="103"/>
        <end position="133"/>
    </location>
</feature>
<evidence type="ECO:0000256" key="3">
    <source>
        <dbReference type="ARBA" id="ARBA00022964"/>
    </source>
</evidence>
<comment type="cofactor">
    <cofactor evidence="1">
        <name>L-ascorbate</name>
        <dbReference type="ChEBI" id="CHEBI:38290"/>
    </cofactor>
</comment>
<evidence type="ECO:0000313" key="8">
    <source>
        <dbReference type="EMBL" id="KAK3939290.1"/>
    </source>
</evidence>
<evidence type="ECO:0000256" key="1">
    <source>
        <dbReference type="ARBA" id="ARBA00001961"/>
    </source>
</evidence>
<evidence type="ECO:0000256" key="5">
    <source>
        <dbReference type="ARBA" id="ARBA00023004"/>
    </source>
</evidence>